<dbReference type="STRING" id="4540.A0A3L6TMH3"/>
<evidence type="ECO:0000256" key="3">
    <source>
        <dbReference type="ARBA" id="ARBA00022723"/>
    </source>
</evidence>
<dbReference type="OrthoDB" id="9977870at2759"/>
<evidence type="ECO:0000256" key="6">
    <source>
        <dbReference type="PROSITE-ProRule" id="PRU00175"/>
    </source>
</evidence>
<keyword evidence="3" id="KW-0479">Metal-binding</keyword>
<dbReference type="InterPro" id="IPR001841">
    <property type="entry name" value="Znf_RING"/>
</dbReference>
<reference evidence="9" key="1">
    <citation type="journal article" date="2019" name="Nat. Commun.">
        <title>The genome of broomcorn millet.</title>
        <authorList>
            <person name="Zou C."/>
            <person name="Miki D."/>
            <person name="Li D."/>
            <person name="Tang Q."/>
            <person name="Xiao L."/>
            <person name="Rajput S."/>
            <person name="Deng P."/>
            <person name="Jia W."/>
            <person name="Huang R."/>
            <person name="Zhang M."/>
            <person name="Sun Y."/>
            <person name="Hu J."/>
            <person name="Fu X."/>
            <person name="Schnable P.S."/>
            <person name="Li F."/>
            <person name="Zhang H."/>
            <person name="Feng B."/>
            <person name="Zhu X."/>
            <person name="Liu R."/>
            <person name="Schnable J.C."/>
            <person name="Zhu J.-K."/>
            <person name="Zhang H."/>
        </authorList>
    </citation>
    <scope>NUCLEOTIDE SEQUENCE [LARGE SCALE GENOMIC DNA]</scope>
</reference>
<dbReference type="GO" id="GO:0016567">
    <property type="term" value="P:protein ubiquitination"/>
    <property type="evidence" value="ECO:0007669"/>
    <property type="project" value="InterPro"/>
</dbReference>
<comment type="caution">
    <text evidence="8">The sequence shown here is derived from an EMBL/GenBank/DDBJ whole genome shotgun (WGS) entry which is preliminary data.</text>
</comment>
<keyword evidence="9" id="KW-1185">Reference proteome</keyword>
<accession>A0A3L6TMH3</accession>
<evidence type="ECO:0000256" key="1">
    <source>
        <dbReference type="ARBA" id="ARBA00003976"/>
    </source>
</evidence>
<dbReference type="InterPro" id="IPR031127">
    <property type="entry name" value="E3_UB_ligase_RBR"/>
</dbReference>
<sequence>MEKEKKASIEDELDTRTFYCGICTEYKLMSTRFRSQGCCHYFCFSCITDHIGNRILRGDIPVRCPQLGCTIGELTYEAWNEHIEGNVHDAWLVAISKEKDAFFAIGGGRCSDCGSFLSTVDAQEKYATADKCPETMHHLIFKHGWRPCTCCGILIEKIGGCSIVMCRWASYSCCYFCNSILL</sequence>
<dbReference type="PANTHER" id="PTHR11685">
    <property type="entry name" value="RBR FAMILY RING FINGER AND IBR DOMAIN-CONTAINING"/>
    <property type="match status" value="1"/>
</dbReference>
<dbReference type="PROSITE" id="PS50089">
    <property type="entry name" value="ZF_RING_2"/>
    <property type="match status" value="1"/>
</dbReference>
<dbReference type="InterPro" id="IPR013083">
    <property type="entry name" value="Znf_RING/FYVE/PHD"/>
</dbReference>
<evidence type="ECO:0000256" key="2">
    <source>
        <dbReference type="ARBA" id="ARBA00005884"/>
    </source>
</evidence>
<dbReference type="PROSITE" id="PS00518">
    <property type="entry name" value="ZF_RING_1"/>
    <property type="match status" value="1"/>
</dbReference>
<dbReference type="AlphaFoldDB" id="A0A3L6TMH3"/>
<protein>
    <recommendedName>
        <fullName evidence="7">RING-type domain-containing protein</fullName>
    </recommendedName>
</protein>
<dbReference type="GO" id="GO:0008270">
    <property type="term" value="F:zinc ion binding"/>
    <property type="evidence" value="ECO:0007669"/>
    <property type="project" value="UniProtKB-KW"/>
</dbReference>
<evidence type="ECO:0000256" key="5">
    <source>
        <dbReference type="ARBA" id="ARBA00022833"/>
    </source>
</evidence>
<comment type="function">
    <text evidence="1">Might act as an E3 ubiquitin-protein ligase, or as part of E3 complex, which accepts ubiquitin from specific E2 ubiquitin-conjugating enzymes and then transfers it to substrates.</text>
</comment>
<evidence type="ECO:0000259" key="7">
    <source>
        <dbReference type="PROSITE" id="PS50089"/>
    </source>
</evidence>
<feature type="domain" description="RING-type" evidence="7">
    <location>
        <begin position="20"/>
        <end position="65"/>
    </location>
</feature>
<organism evidence="8 9">
    <name type="scientific">Panicum miliaceum</name>
    <name type="common">Proso millet</name>
    <name type="synonym">Broomcorn millet</name>
    <dbReference type="NCBI Taxonomy" id="4540"/>
    <lineage>
        <taxon>Eukaryota</taxon>
        <taxon>Viridiplantae</taxon>
        <taxon>Streptophyta</taxon>
        <taxon>Embryophyta</taxon>
        <taxon>Tracheophyta</taxon>
        <taxon>Spermatophyta</taxon>
        <taxon>Magnoliopsida</taxon>
        <taxon>Liliopsida</taxon>
        <taxon>Poales</taxon>
        <taxon>Poaceae</taxon>
        <taxon>PACMAD clade</taxon>
        <taxon>Panicoideae</taxon>
        <taxon>Panicodae</taxon>
        <taxon>Paniceae</taxon>
        <taxon>Panicinae</taxon>
        <taxon>Panicum</taxon>
        <taxon>Panicum sect. Panicum</taxon>
    </lineage>
</organism>
<evidence type="ECO:0000313" key="9">
    <source>
        <dbReference type="Proteomes" id="UP000275267"/>
    </source>
</evidence>
<dbReference type="SUPFAM" id="SSF57850">
    <property type="entry name" value="RING/U-box"/>
    <property type="match status" value="1"/>
</dbReference>
<dbReference type="Gene3D" id="3.30.40.10">
    <property type="entry name" value="Zinc/RING finger domain, C3HC4 (zinc finger)"/>
    <property type="match status" value="1"/>
</dbReference>
<dbReference type="InterPro" id="IPR017907">
    <property type="entry name" value="Znf_RING_CS"/>
</dbReference>
<name>A0A3L6TMH3_PANMI</name>
<gene>
    <name evidence="8" type="ORF">C2845_PM01G27150</name>
</gene>
<evidence type="ECO:0000313" key="8">
    <source>
        <dbReference type="EMBL" id="RLN41463.1"/>
    </source>
</evidence>
<proteinExistence type="inferred from homology"/>
<keyword evidence="5" id="KW-0862">Zinc</keyword>
<dbReference type="EMBL" id="PQIB02000001">
    <property type="protein sequence ID" value="RLN41463.1"/>
    <property type="molecule type" value="Genomic_DNA"/>
</dbReference>
<dbReference type="Proteomes" id="UP000275267">
    <property type="component" value="Unassembled WGS sequence"/>
</dbReference>
<dbReference type="GO" id="GO:0004842">
    <property type="term" value="F:ubiquitin-protein transferase activity"/>
    <property type="evidence" value="ECO:0007669"/>
    <property type="project" value="InterPro"/>
</dbReference>
<evidence type="ECO:0000256" key="4">
    <source>
        <dbReference type="ARBA" id="ARBA00022771"/>
    </source>
</evidence>
<comment type="similarity">
    <text evidence="2">Belongs to the RBR family. Ariadne subfamily.</text>
</comment>
<keyword evidence="4 6" id="KW-0863">Zinc-finger</keyword>